<evidence type="ECO:0000313" key="9">
    <source>
        <dbReference type="Proteomes" id="UP000182108"/>
    </source>
</evidence>
<evidence type="ECO:0000313" key="8">
    <source>
        <dbReference type="EMBL" id="CUB07093.1"/>
    </source>
</evidence>
<dbReference type="Pfam" id="PF01435">
    <property type="entry name" value="Peptidase_M48"/>
    <property type="match status" value="1"/>
</dbReference>
<evidence type="ECO:0000259" key="7">
    <source>
        <dbReference type="Pfam" id="PF01435"/>
    </source>
</evidence>
<protein>
    <submittedName>
        <fullName evidence="8">Putative Zn-dependent protease, contains TPR repeats</fullName>
    </submittedName>
</protein>
<name>A0A0K6IVI8_9PROT</name>
<evidence type="ECO:0000256" key="4">
    <source>
        <dbReference type="ARBA" id="ARBA00022801"/>
    </source>
</evidence>
<gene>
    <name evidence="8" type="ORF">Ga0061068_104207</name>
</gene>
<keyword evidence="3" id="KW-0479">Metal-binding</keyword>
<dbReference type="Gene3D" id="3.30.2010.10">
    <property type="entry name" value="Metalloproteases ('zincins'), catalytic domain"/>
    <property type="match status" value="1"/>
</dbReference>
<dbReference type="GO" id="GO:0016020">
    <property type="term" value="C:membrane"/>
    <property type="evidence" value="ECO:0007669"/>
    <property type="project" value="TreeGrafter"/>
</dbReference>
<evidence type="ECO:0000256" key="3">
    <source>
        <dbReference type="ARBA" id="ARBA00022723"/>
    </source>
</evidence>
<keyword evidence="4" id="KW-0378">Hydrolase</keyword>
<sequence>MHDSAWMTCDPAGRRPMTRREALKLLGASLTAPLFSGCATSPITGETIFVGMSEAQEIALDRKLAPQQFSQDLGPIQQASVNAYVGEVGARVHAVSHRPHLPYSYRGLNANYLNAYTFPAGSVGVTRALLVRLDDEAQLAAVLGHEIGHVNARHSAQQQAKAMLAQVALTALDAATSRSEWGQLLVQGGALGASALLASYSREQEREADYLGQRYLVLAGYPASAMVRLHQVLLEEEKNQPGLLETMFSTHPMTQERIQRAQWLAETEFADGERFPVQRERFMDRTAPLRALRPTIERCRRGEEAMGEKKLTEAEQHFREAITLTPDDYAANLRLAQILLARGRLDEARSYAEHARAVYPQEAQAHKVLAAAALQQRRYEEALVALEAYDRLLPGDAGITFLRGVSLEGLGRRQEAARLYADVLQRSGGQGQAAAYARQRLRQWGYLR</sequence>
<dbReference type="Pfam" id="PF14559">
    <property type="entry name" value="TPR_19"/>
    <property type="match status" value="1"/>
</dbReference>
<dbReference type="InterPro" id="IPR019734">
    <property type="entry name" value="TPR_rpt"/>
</dbReference>
<evidence type="ECO:0000256" key="1">
    <source>
        <dbReference type="ARBA" id="ARBA00001947"/>
    </source>
</evidence>
<proteinExistence type="predicted"/>
<dbReference type="Proteomes" id="UP000182108">
    <property type="component" value="Unassembled WGS sequence"/>
</dbReference>
<dbReference type="GO" id="GO:0046872">
    <property type="term" value="F:metal ion binding"/>
    <property type="evidence" value="ECO:0007669"/>
    <property type="project" value="UniProtKB-KW"/>
</dbReference>
<dbReference type="GO" id="GO:0051603">
    <property type="term" value="P:proteolysis involved in protein catabolic process"/>
    <property type="evidence" value="ECO:0007669"/>
    <property type="project" value="TreeGrafter"/>
</dbReference>
<accession>A0A0K6IVI8</accession>
<keyword evidence="2 8" id="KW-0645">Protease</keyword>
<keyword evidence="5" id="KW-0862">Zinc</keyword>
<dbReference type="InterPro" id="IPR001915">
    <property type="entry name" value="Peptidase_M48"/>
</dbReference>
<comment type="cofactor">
    <cofactor evidence="1">
        <name>Zn(2+)</name>
        <dbReference type="ChEBI" id="CHEBI:29105"/>
    </cofactor>
</comment>
<dbReference type="AlphaFoldDB" id="A0A0K6IVI8"/>
<evidence type="ECO:0000256" key="5">
    <source>
        <dbReference type="ARBA" id="ARBA00022833"/>
    </source>
</evidence>
<dbReference type="InterPro" id="IPR051156">
    <property type="entry name" value="Mito/Outer_Membr_Metalloprot"/>
</dbReference>
<evidence type="ECO:0000256" key="6">
    <source>
        <dbReference type="ARBA" id="ARBA00023049"/>
    </source>
</evidence>
<dbReference type="GO" id="GO:0004222">
    <property type="term" value="F:metalloendopeptidase activity"/>
    <property type="evidence" value="ECO:0007669"/>
    <property type="project" value="InterPro"/>
</dbReference>
<dbReference type="SMART" id="SM00028">
    <property type="entry name" value="TPR"/>
    <property type="match status" value="4"/>
</dbReference>
<dbReference type="PANTHER" id="PTHR22726:SF24">
    <property type="entry name" value="M48 FAMILY METALLOPEPTIDASE"/>
    <property type="match status" value="1"/>
</dbReference>
<dbReference type="EMBL" id="CYHH01000004">
    <property type="protein sequence ID" value="CUB07093.1"/>
    <property type="molecule type" value="Genomic_DNA"/>
</dbReference>
<evidence type="ECO:0000256" key="2">
    <source>
        <dbReference type="ARBA" id="ARBA00022670"/>
    </source>
</evidence>
<feature type="domain" description="Peptidase M48" evidence="7">
    <location>
        <begin position="82"/>
        <end position="262"/>
    </location>
</feature>
<dbReference type="RefSeq" id="WP_198289017.1">
    <property type="nucleotide sequence ID" value="NZ_CYHH01000004.1"/>
</dbReference>
<dbReference type="SUPFAM" id="SSF48452">
    <property type="entry name" value="TPR-like"/>
    <property type="match status" value="1"/>
</dbReference>
<keyword evidence="9" id="KW-1185">Reference proteome</keyword>
<keyword evidence="6" id="KW-0482">Metalloprotease</keyword>
<organism evidence="8 9">
    <name type="scientific">Tepidiphilus thermophilus</name>
    <dbReference type="NCBI Taxonomy" id="876478"/>
    <lineage>
        <taxon>Bacteria</taxon>
        <taxon>Pseudomonadati</taxon>
        <taxon>Pseudomonadota</taxon>
        <taxon>Hydrogenophilia</taxon>
        <taxon>Hydrogenophilales</taxon>
        <taxon>Hydrogenophilaceae</taxon>
        <taxon>Tepidiphilus</taxon>
    </lineage>
</organism>
<dbReference type="InterPro" id="IPR011990">
    <property type="entry name" value="TPR-like_helical_dom_sf"/>
</dbReference>
<dbReference type="PANTHER" id="PTHR22726">
    <property type="entry name" value="METALLOENDOPEPTIDASE OMA1"/>
    <property type="match status" value="1"/>
</dbReference>
<reference evidence="9" key="1">
    <citation type="submission" date="2015-08" db="EMBL/GenBank/DDBJ databases">
        <authorList>
            <person name="Babu N.S."/>
            <person name="Beckwith C.J."/>
            <person name="Beseler K.G."/>
            <person name="Brison A."/>
            <person name="Carone J.V."/>
            <person name="Caskin T.P."/>
            <person name="Diamond M."/>
            <person name="Durham M.E."/>
            <person name="Foxe J.M."/>
            <person name="Go M."/>
            <person name="Henderson B.A."/>
            <person name="Jones I.B."/>
            <person name="McGettigan J.A."/>
            <person name="Micheletti S.J."/>
            <person name="Nasrallah M.E."/>
            <person name="Ortiz D."/>
            <person name="Piller C.R."/>
            <person name="Privatt S.R."/>
            <person name="Schneider S.L."/>
            <person name="Sharp S."/>
            <person name="Smith T.C."/>
            <person name="Stanton J.D."/>
            <person name="Ullery H.E."/>
            <person name="Wilson R.J."/>
            <person name="Serrano M.G."/>
            <person name="Buck G."/>
            <person name="Lee V."/>
            <person name="Wang Y."/>
            <person name="Carvalho R."/>
            <person name="Voegtly L."/>
            <person name="Shi R."/>
            <person name="Duckworth R."/>
            <person name="Johnson A."/>
            <person name="Loviza R."/>
            <person name="Walstead R."/>
            <person name="Shah Z."/>
            <person name="Kiflezghi M."/>
            <person name="Wade K."/>
            <person name="Ball S.L."/>
            <person name="Bradley K.W."/>
            <person name="Asai D.J."/>
            <person name="Bowman C.A."/>
            <person name="Russell D.A."/>
            <person name="Pope W.H."/>
            <person name="Jacobs-Sera D."/>
            <person name="Hendrix R.W."/>
            <person name="Hatfull G.F."/>
        </authorList>
    </citation>
    <scope>NUCLEOTIDE SEQUENCE [LARGE SCALE GENOMIC DNA]</scope>
    <source>
        <strain evidence="9">JCM 19170</strain>
    </source>
</reference>
<dbReference type="Gene3D" id="1.25.40.10">
    <property type="entry name" value="Tetratricopeptide repeat domain"/>
    <property type="match status" value="1"/>
</dbReference>